<evidence type="ECO:0000256" key="1">
    <source>
        <dbReference type="SAM" id="SignalP"/>
    </source>
</evidence>
<sequence>MKTLVVFVFFCASMALAGAAAQSPSSNACPEDWTEFDGRCFQYVHKGLSWAKAEVSEENISTCKHYDDF</sequence>
<proteinExistence type="predicted"/>
<dbReference type="InterPro" id="IPR016187">
    <property type="entry name" value="CTDL_fold"/>
</dbReference>
<dbReference type="AlphaFoldDB" id="A0AAD6BT66"/>
<keyword evidence="1" id="KW-0732">Signal</keyword>
<dbReference type="Gene3D" id="3.10.100.10">
    <property type="entry name" value="Mannose-Binding Protein A, subunit A"/>
    <property type="match status" value="1"/>
</dbReference>
<evidence type="ECO:0000313" key="2">
    <source>
        <dbReference type="EMBL" id="KAJ4948628.1"/>
    </source>
</evidence>
<protein>
    <submittedName>
        <fullName evidence="2">Uncharacterized protein</fullName>
    </submittedName>
</protein>
<dbReference type="InterPro" id="IPR016186">
    <property type="entry name" value="C-type_lectin-like/link_sf"/>
</dbReference>
<dbReference type="Proteomes" id="UP001219934">
    <property type="component" value="Unassembled WGS sequence"/>
</dbReference>
<evidence type="ECO:0000313" key="3">
    <source>
        <dbReference type="Proteomes" id="UP001219934"/>
    </source>
</evidence>
<feature type="chain" id="PRO_5042225468" evidence="1">
    <location>
        <begin position="22"/>
        <end position="69"/>
    </location>
</feature>
<comment type="caution">
    <text evidence="2">The sequence shown here is derived from an EMBL/GenBank/DDBJ whole genome shotgun (WGS) entry which is preliminary data.</text>
</comment>
<gene>
    <name evidence="2" type="ORF">JOQ06_020161</name>
</gene>
<reference evidence="2" key="1">
    <citation type="submission" date="2022-11" db="EMBL/GenBank/DDBJ databases">
        <title>Chromosome-level genome of Pogonophryne albipinna.</title>
        <authorList>
            <person name="Jo E."/>
        </authorList>
    </citation>
    <scope>NUCLEOTIDE SEQUENCE</scope>
    <source>
        <strain evidence="2">SGF0006</strain>
        <tissue evidence="2">Muscle</tissue>
    </source>
</reference>
<name>A0AAD6BT66_9TELE</name>
<dbReference type="SUPFAM" id="SSF56436">
    <property type="entry name" value="C-type lectin-like"/>
    <property type="match status" value="1"/>
</dbReference>
<dbReference type="EMBL" id="JAPTMU010000001">
    <property type="protein sequence ID" value="KAJ4948628.1"/>
    <property type="molecule type" value="Genomic_DNA"/>
</dbReference>
<keyword evidence="3" id="KW-1185">Reference proteome</keyword>
<organism evidence="2 3">
    <name type="scientific">Pogonophryne albipinna</name>
    <dbReference type="NCBI Taxonomy" id="1090488"/>
    <lineage>
        <taxon>Eukaryota</taxon>
        <taxon>Metazoa</taxon>
        <taxon>Chordata</taxon>
        <taxon>Craniata</taxon>
        <taxon>Vertebrata</taxon>
        <taxon>Euteleostomi</taxon>
        <taxon>Actinopterygii</taxon>
        <taxon>Neopterygii</taxon>
        <taxon>Teleostei</taxon>
        <taxon>Neoteleostei</taxon>
        <taxon>Acanthomorphata</taxon>
        <taxon>Eupercaria</taxon>
        <taxon>Perciformes</taxon>
        <taxon>Notothenioidei</taxon>
        <taxon>Pogonophryne</taxon>
    </lineage>
</organism>
<feature type="signal peptide" evidence="1">
    <location>
        <begin position="1"/>
        <end position="21"/>
    </location>
</feature>
<accession>A0AAD6BT66</accession>